<sequence length="594" mass="64591">MAGLSGLGNIMRPPFGRLPSSRVGEIVDQSSATSNKVPHSRVVLTGPVAILWDIENCPVPGDVNADDVAGNIRMALRVHPAVKGAVTMFSAYGDFNHFPRRLREGCQRTGVNLIDVPNGKKDASDKAILVDMFLFALDNPPPCTILLISGDVDFAPALHKLGQRGYTMVLAIPAGVGVSSVLCNAGRFVWDWPSVARGDGLVPAKNFLNRSGEDRMTEMSAFMVGSAWQSGDESDFLAEDERYIYSRRMNNNNFLSGHVEATQFAVATSLSHGGPFPFDFSKLAVSQVPLQSGSLSCQGFPSGPGFLTNQLCSLPLTATSGGKVLPTSSTACLRAPQTNAEFSANAETESWVQPGDLQGLKGQLIKLVNLNGGKVQLLRIPSEYCKLFGRPLYLAEYGSPKLVHLIERMPDAFLIKGEGNKRTLHLKDNTRMQLRRRRARTNARAESQSADNEATAQGLVDVDDFVEDIVLLQRQPEVGSDDEKASEANDESDEANKVFECSNEEGEASDGDAYMAEVMLEVLKQEVQELLVSHACAIPLLNFEALYRQRYAHELDCAAFGVEELDLLFAKLEDVATVKADKAGRKFVVANYNS</sequence>
<evidence type="ECO:0000259" key="2">
    <source>
        <dbReference type="PROSITE" id="PS51644"/>
    </source>
</evidence>
<feature type="domain" description="HTH OST-type" evidence="2">
    <location>
        <begin position="356"/>
        <end position="430"/>
    </location>
</feature>
<dbReference type="GO" id="GO:0005777">
    <property type="term" value="C:peroxisome"/>
    <property type="evidence" value="ECO:0007669"/>
    <property type="project" value="InterPro"/>
</dbReference>
<dbReference type="OrthoDB" id="549353at2759"/>
<evidence type="ECO:0000313" key="3">
    <source>
        <dbReference type="EMBL" id="KAI5070754.1"/>
    </source>
</evidence>
<dbReference type="InterPro" id="IPR041966">
    <property type="entry name" value="LOTUS-like"/>
</dbReference>
<dbReference type="Gene3D" id="3.30.420.610">
    <property type="entry name" value="LOTUS domain-like"/>
    <property type="match status" value="2"/>
</dbReference>
<dbReference type="AlphaFoldDB" id="A0A9D4UNA8"/>
<dbReference type="Pfam" id="PF01936">
    <property type="entry name" value="NYN"/>
    <property type="match status" value="1"/>
</dbReference>
<dbReference type="PANTHER" id="PTHR14379:SF82">
    <property type="entry name" value="OS08G0230500 PROTEIN"/>
    <property type="match status" value="1"/>
</dbReference>
<dbReference type="Pfam" id="PF12872">
    <property type="entry name" value="OST-HTH"/>
    <property type="match status" value="2"/>
</dbReference>
<dbReference type="InterPro" id="IPR025605">
    <property type="entry name" value="OST-HTH/LOTUS_dom"/>
</dbReference>
<accession>A0A9D4UNA8</accession>
<evidence type="ECO:0000313" key="4">
    <source>
        <dbReference type="Proteomes" id="UP000886520"/>
    </source>
</evidence>
<evidence type="ECO:0000256" key="1">
    <source>
        <dbReference type="SAM" id="MobiDB-lite"/>
    </source>
</evidence>
<organism evidence="3 4">
    <name type="scientific">Adiantum capillus-veneris</name>
    <name type="common">Maidenhair fern</name>
    <dbReference type="NCBI Taxonomy" id="13818"/>
    <lineage>
        <taxon>Eukaryota</taxon>
        <taxon>Viridiplantae</taxon>
        <taxon>Streptophyta</taxon>
        <taxon>Embryophyta</taxon>
        <taxon>Tracheophyta</taxon>
        <taxon>Polypodiopsida</taxon>
        <taxon>Polypodiidae</taxon>
        <taxon>Polypodiales</taxon>
        <taxon>Pteridineae</taxon>
        <taxon>Pteridaceae</taxon>
        <taxon>Vittarioideae</taxon>
        <taxon>Adiantum</taxon>
    </lineage>
</organism>
<dbReference type="Proteomes" id="UP000886520">
    <property type="component" value="Chromosome 14"/>
</dbReference>
<keyword evidence="4" id="KW-1185">Reference proteome</keyword>
<protein>
    <recommendedName>
        <fullName evidence="2">HTH OST-type domain-containing protein</fullName>
    </recommendedName>
</protein>
<dbReference type="InterPro" id="IPR021139">
    <property type="entry name" value="NYN"/>
</dbReference>
<dbReference type="Gene3D" id="3.40.50.1010">
    <property type="entry name" value="5'-nuclease"/>
    <property type="match status" value="1"/>
</dbReference>
<dbReference type="CDD" id="cd08824">
    <property type="entry name" value="LOTUS"/>
    <property type="match status" value="2"/>
</dbReference>
<comment type="caution">
    <text evidence="3">The sequence shown here is derived from an EMBL/GenBank/DDBJ whole genome shotgun (WGS) entry which is preliminary data.</text>
</comment>
<reference evidence="3" key="1">
    <citation type="submission" date="2021-01" db="EMBL/GenBank/DDBJ databases">
        <title>Adiantum capillus-veneris genome.</title>
        <authorList>
            <person name="Fang Y."/>
            <person name="Liao Q."/>
        </authorList>
    </citation>
    <scope>NUCLEOTIDE SEQUENCE</scope>
    <source>
        <strain evidence="3">H3</strain>
        <tissue evidence="3">Leaf</tissue>
    </source>
</reference>
<dbReference type="PANTHER" id="PTHR14379">
    <property type="entry name" value="LIMKAIN B LKAP"/>
    <property type="match status" value="1"/>
</dbReference>
<dbReference type="InterPro" id="IPR024768">
    <property type="entry name" value="Marf1"/>
</dbReference>
<dbReference type="GO" id="GO:0004540">
    <property type="term" value="F:RNA nuclease activity"/>
    <property type="evidence" value="ECO:0007669"/>
    <property type="project" value="InterPro"/>
</dbReference>
<feature type="domain" description="HTH OST-type" evidence="2">
    <location>
        <begin position="519"/>
        <end position="592"/>
    </location>
</feature>
<dbReference type="GO" id="GO:0010468">
    <property type="term" value="P:regulation of gene expression"/>
    <property type="evidence" value="ECO:0007669"/>
    <property type="project" value="InterPro"/>
</dbReference>
<gene>
    <name evidence="3" type="ORF">GOP47_0015097</name>
</gene>
<proteinExistence type="predicted"/>
<name>A0A9D4UNA8_ADICA</name>
<dbReference type="CDD" id="cd10910">
    <property type="entry name" value="PIN_limkain_b1_N_like"/>
    <property type="match status" value="1"/>
</dbReference>
<dbReference type="EMBL" id="JABFUD020000014">
    <property type="protein sequence ID" value="KAI5070754.1"/>
    <property type="molecule type" value="Genomic_DNA"/>
</dbReference>
<dbReference type="PROSITE" id="PS51644">
    <property type="entry name" value="HTH_OST"/>
    <property type="match status" value="2"/>
</dbReference>
<feature type="region of interest" description="Disordered" evidence="1">
    <location>
        <begin position="477"/>
        <end position="508"/>
    </location>
</feature>